<keyword evidence="2" id="KW-1185">Reference proteome</keyword>
<evidence type="ECO:0000313" key="1">
    <source>
        <dbReference type="EMBL" id="GBP28703.1"/>
    </source>
</evidence>
<dbReference type="Proteomes" id="UP000299102">
    <property type="component" value="Unassembled WGS sequence"/>
</dbReference>
<comment type="caution">
    <text evidence="1">The sequence shown here is derived from an EMBL/GenBank/DDBJ whole genome shotgun (WGS) entry which is preliminary data.</text>
</comment>
<dbReference type="OrthoDB" id="412793at2759"/>
<dbReference type="AlphaFoldDB" id="A0A4C1UQG0"/>
<dbReference type="EMBL" id="BGZK01000210">
    <property type="protein sequence ID" value="GBP28703.1"/>
    <property type="molecule type" value="Genomic_DNA"/>
</dbReference>
<accession>A0A4C1UQG0</accession>
<name>A0A4C1UQG0_EUMVA</name>
<proteinExistence type="predicted"/>
<sequence>MGINKKKTESELTVELELKSKTGLVSVSMIARLLDIENRELIICPGGWSHGLIPGVRIVSGENEFLYRGIGSSRFDCGDTRAEEGCFGTLNVCEDMDDKIDDVY</sequence>
<evidence type="ECO:0000313" key="2">
    <source>
        <dbReference type="Proteomes" id="UP000299102"/>
    </source>
</evidence>
<gene>
    <name evidence="1" type="ORF">EVAR_19744_1</name>
</gene>
<organism evidence="1 2">
    <name type="scientific">Eumeta variegata</name>
    <name type="common">Bagworm moth</name>
    <name type="synonym">Eumeta japonica</name>
    <dbReference type="NCBI Taxonomy" id="151549"/>
    <lineage>
        <taxon>Eukaryota</taxon>
        <taxon>Metazoa</taxon>
        <taxon>Ecdysozoa</taxon>
        <taxon>Arthropoda</taxon>
        <taxon>Hexapoda</taxon>
        <taxon>Insecta</taxon>
        <taxon>Pterygota</taxon>
        <taxon>Neoptera</taxon>
        <taxon>Endopterygota</taxon>
        <taxon>Lepidoptera</taxon>
        <taxon>Glossata</taxon>
        <taxon>Ditrysia</taxon>
        <taxon>Tineoidea</taxon>
        <taxon>Psychidae</taxon>
        <taxon>Oiketicinae</taxon>
        <taxon>Eumeta</taxon>
    </lineage>
</organism>
<reference evidence="1 2" key="1">
    <citation type="journal article" date="2019" name="Commun. Biol.">
        <title>The bagworm genome reveals a unique fibroin gene that provides high tensile strength.</title>
        <authorList>
            <person name="Kono N."/>
            <person name="Nakamura H."/>
            <person name="Ohtoshi R."/>
            <person name="Tomita M."/>
            <person name="Numata K."/>
            <person name="Arakawa K."/>
        </authorList>
    </citation>
    <scope>NUCLEOTIDE SEQUENCE [LARGE SCALE GENOMIC DNA]</scope>
</reference>
<protein>
    <submittedName>
        <fullName evidence="1">Uncharacterized protein</fullName>
    </submittedName>
</protein>